<evidence type="ECO:0000313" key="5">
    <source>
        <dbReference type="EMBL" id="GIF91276.1"/>
    </source>
</evidence>
<dbReference type="InterPro" id="IPR008628">
    <property type="entry name" value="GPP34-like"/>
</dbReference>
<reference evidence="5 6" key="1">
    <citation type="submission" date="2021-01" db="EMBL/GenBank/DDBJ databases">
        <title>Whole genome shotgun sequence of Catellatospora chokoriensis NBRC 107358.</title>
        <authorList>
            <person name="Komaki H."/>
            <person name="Tamura T."/>
        </authorList>
    </citation>
    <scope>NUCLEOTIDE SEQUENCE [LARGE SCALE GENOMIC DNA]</scope>
    <source>
        <strain evidence="5 6">NBRC 107358</strain>
    </source>
</reference>
<evidence type="ECO:0000256" key="3">
    <source>
        <dbReference type="ARBA" id="ARBA00023121"/>
    </source>
</evidence>
<name>A0A8J3K1L2_9ACTN</name>
<dbReference type="Proteomes" id="UP000619293">
    <property type="component" value="Unassembled WGS sequence"/>
</dbReference>
<evidence type="ECO:0000256" key="1">
    <source>
        <dbReference type="ARBA" id="ARBA00004255"/>
    </source>
</evidence>
<keyword evidence="3" id="KW-0446">Lipid-binding</keyword>
<keyword evidence="6" id="KW-1185">Reference proteome</keyword>
<dbReference type="InterPro" id="IPR038261">
    <property type="entry name" value="GPP34-like_sf"/>
</dbReference>
<dbReference type="GO" id="GO:0012505">
    <property type="term" value="C:endomembrane system"/>
    <property type="evidence" value="ECO:0007669"/>
    <property type="project" value="UniProtKB-ARBA"/>
</dbReference>
<dbReference type="GO" id="GO:0005737">
    <property type="term" value="C:cytoplasm"/>
    <property type="evidence" value="ECO:0007669"/>
    <property type="project" value="UniProtKB-ARBA"/>
</dbReference>
<dbReference type="GO" id="GO:0070273">
    <property type="term" value="F:phosphatidylinositol-4-phosphate binding"/>
    <property type="evidence" value="ECO:0007669"/>
    <property type="project" value="InterPro"/>
</dbReference>
<evidence type="ECO:0000256" key="4">
    <source>
        <dbReference type="ARBA" id="ARBA00023136"/>
    </source>
</evidence>
<comment type="subcellular location">
    <subcellularLocation>
        <location evidence="1">Golgi apparatus membrane</location>
        <topology evidence="1">Peripheral membrane protein</topology>
        <orientation evidence="1">Cytoplasmic side</orientation>
    </subcellularLocation>
</comment>
<protein>
    <recommendedName>
        <fullName evidence="7">Golgi phosphoprotein 3 (GPP34)</fullName>
    </recommendedName>
</protein>
<sequence length="212" mass="22661">MPELALADELFVMGHDEYSGKPKLNHDVLSVGLAAAALGELLIAETLTVDGGRVTGWTAKQNGDPVVDQIVALLQRVGPGHRVHQWVEHLRADIKELVAYRLVGRGVVKRETSRGFTGRVQVRFPATDANEATRSVVRLGFLIGRPADFDPQSALLACIANAVDLNIVAPTLSPSTVRQRLAELPARLAPGYRDLLTAVDSAVAAVALQAHG</sequence>
<evidence type="ECO:0000313" key="6">
    <source>
        <dbReference type="Proteomes" id="UP000619293"/>
    </source>
</evidence>
<dbReference type="EMBL" id="BONG01000030">
    <property type="protein sequence ID" value="GIF91276.1"/>
    <property type="molecule type" value="Genomic_DNA"/>
</dbReference>
<keyword evidence="2" id="KW-0333">Golgi apparatus</keyword>
<evidence type="ECO:0008006" key="7">
    <source>
        <dbReference type="Google" id="ProtNLM"/>
    </source>
</evidence>
<gene>
    <name evidence="5" type="ORF">Cch02nite_47200</name>
</gene>
<dbReference type="AlphaFoldDB" id="A0A8J3K1L2"/>
<dbReference type="Gene3D" id="1.10.3630.10">
    <property type="entry name" value="yeast vps74-n-term truncation variant domain like"/>
    <property type="match status" value="1"/>
</dbReference>
<comment type="caution">
    <text evidence="5">The sequence shown here is derived from an EMBL/GenBank/DDBJ whole genome shotgun (WGS) entry which is preliminary data.</text>
</comment>
<accession>A0A8J3K1L2</accession>
<dbReference type="RefSeq" id="WP_191839080.1">
    <property type="nucleotide sequence ID" value="NZ_BAAALB010000006.1"/>
</dbReference>
<organism evidence="5 6">
    <name type="scientific">Catellatospora chokoriensis</name>
    <dbReference type="NCBI Taxonomy" id="310353"/>
    <lineage>
        <taxon>Bacteria</taxon>
        <taxon>Bacillati</taxon>
        <taxon>Actinomycetota</taxon>
        <taxon>Actinomycetes</taxon>
        <taxon>Micromonosporales</taxon>
        <taxon>Micromonosporaceae</taxon>
        <taxon>Catellatospora</taxon>
    </lineage>
</organism>
<keyword evidence="4" id="KW-0472">Membrane</keyword>
<evidence type="ECO:0000256" key="2">
    <source>
        <dbReference type="ARBA" id="ARBA00023034"/>
    </source>
</evidence>
<proteinExistence type="predicted"/>
<dbReference type="Pfam" id="PF05719">
    <property type="entry name" value="GPP34"/>
    <property type="match status" value="1"/>
</dbReference>